<protein>
    <recommendedName>
        <fullName evidence="1">SET domain-containing protein</fullName>
    </recommendedName>
</protein>
<sequence>MRGITAAAAIPARELIGEYLGQINDFGSIGHSGTLNGDYRTRLKTQSTGNKHVGSIPRILRMVNHSCKPSARFHEVQAGKKLTVVAVTI</sequence>
<dbReference type="InterPro" id="IPR001214">
    <property type="entry name" value="SET_dom"/>
</dbReference>
<proteinExistence type="predicted"/>
<name>A0A833WE00_PHYIN</name>
<dbReference type="AlphaFoldDB" id="A0A833WE00"/>
<dbReference type="SUPFAM" id="SSF82199">
    <property type="entry name" value="SET domain"/>
    <property type="match status" value="1"/>
</dbReference>
<accession>A0A833WE00</accession>
<comment type="caution">
    <text evidence="2">The sequence shown here is derived from an EMBL/GenBank/DDBJ whole genome shotgun (WGS) entry which is preliminary data.</text>
</comment>
<evidence type="ECO:0000313" key="3">
    <source>
        <dbReference type="Proteomes" id="UP000602510"/>
    </source>
</evidence>
<reference evidence="2" key="1">
    <citation type="submission" date="2020-04" db="EMBL/GenBank/DDBJ databases">
        <title>Hybrid Assembly of Korean Phytophthora infestans isolates.</title>
        <authorList>
            <person name="Prokchorchik M."/>
            <person name="Lee Y."/>
            <person name="Seo J."/>
            <person name="Cho J.-H."/>
            <person name="Park Y.-E."/>
            <person name="Jang D.-C."/>
            <person name="Im J.-S."/>
            <person name="Choi J.-G."/>
            <person name="Park H.-J."/>
            <person name="Lee G.-B."/>
            <person name="Lee Y.-G."/>
            <person name="Hong S.-Y."/>
            <person name="Cho K."/>
            <person name="Sohn K.H."/>
        </authorList>
    </citation>
    <scope>NUCLEOTIDE SEQUENCE</scope>
    <source>
        <strain evidence="2">KR_1_A1</strain>
    </source>
</reference>
<dbReference type="Proteomes" id="UP000602510">
    <property type="component" value="Unassembled WGS sequence"/>
</dbReference>
<evidence type="ECO:0000313" key="2">
    <source>
        <dbReference type="EMBL" id="KAF4038662.1"/>
    </source>
</evidence>
<dbReference type="InterPro" id="IPR046341">
    <property type="entry name" value="SET_dom_sf"/>
</dbReference>
<dbReference type="Gene3D" id="2.170.270.10">
    <property type="entry name" value="SET domain"/>
    <property type="match status" value="1"/>
</dbReference>
<feature type="domain" description="SET" evidence="1">
    <location>
        <begin position="2"/>
        <end position="87"/>
    </location>
</feature>
<evidence type="ECO:0000259" key="1">
    <source>
        <dbReference type="Pfam" id="PF00856"/>
    </source>
</evidence>
<dbReference type="Pfam" id="PF00856">
    <property type="entry name" value="SET"/>
    <property type="match status" value="1"/>
</dbReference>
<organism evidence="2 3">
    <name type="scientific">Phytophthora infestans</name>
    <name type="common">Potato late blight agent</name>
    <name type="synonym">Botrytis infestans</name>
    <dbReference type="NCBI Taxonomy" id="4787"/>
    <lineage>
        <taxon>Eukaryota</taxon>
        <taxon>Sar</taxon>
        <taxon>Stramenopiles</taxon>
        <taxon>Oomycota</taxon>
        <taxon>Peronosporomycetes</taxon>
        <taxon>Peronosporales</taxon>
        <taxon>Peronosporaceae</taxon>
        <taxon>Phytophthora</taxon>
    </lineage>
</organism>
<gene>
    <name evidence="2" type="ORF">GN244_ATG09187</name>
</gene>
<dbReference type="EMBL" id="WSZM01000190">
    <property type="protein sequence ID" value="KAF4038662.1"/>
    <property type="molecule type" value="Genomic_DNA"/>
</dbReference>
<keyword evidence="3" id="KW-1185">Reference proteome</keyword>